<name>A0A9D2G4D9_9FIRM</name>
<sequence length="442" mass="47572">MENAKINRSPFKLKFPYLFILLGFLIIILVGSLLLMLPFATHNGIAFIDALFVSTSAVCITGLSSVVVIDTFTLFGQIVVMLLIQIGGLGFVTVMTAVLTLFGVKLGLSEKFLMGETLGESRLNVRTFLGRALLITFVIEAFGVILNLIALRNDYSGGRLFFVSLFQAISAFNNAGFDLFGATSMQIYAGDENPLLLFSTALLTVLGGLGYIVINEVVTLRKSPRHLSTHSKIVLTITPILLLGGGLGIYLSEWGGVCFGDAMFMSAMARTCGFSCCDLSTWKNSSLMLYDFLMFVGAGPASTGGGIKCTTLFVLVVAIVSFMRGKQPVAFQRKIPARTISRAMLITVMTLMCVFAVSTGVAAFEPQTPTAHIVLETVSAFANVGSSAGITTGLETGSKALLCLAMFFGRLGCMTVLMVLRRNWNRNEDESIRYVDADVIVG</sequence>
<dbReference type="GO" id="GO:0008324">
    <property type="term" value="F:monoatomic cation transmembrane transporter activity"/>
    <property type="evidence" value="ECO:0007669"/>
    <property type="project" value="InterPro"/>
</dbReference>
<dbReference type="PANTHER" id="PTHR32024">
    <property type="entry name" value="TRK SYSTEM POTASSIUM UPTAKE PROTEIN TRKG-RELATED"/>
    <property type="match status" value="1"/>
</dbReference>
<feature type="transmembrane region" description="Helical" evidence="8">
    <location>
        <begin position="399"/>
        <end position="420"/>
    </location>
</feature>
<evidence type="ECO:0000256" key="6">
    <source>
        <dbReference type="ARBA" id="ARBA00023065"/>
    </source>
</evidence>
<dbReference type="GO" id="GO:0030001">
    <property type="term" value="P:metal ion transport"/>
    <property type="evidence" value="ECO:0007669"/>
    <property type="project" value="UniProtKB-ARBA"/>
</dbReference>
<dbReference type="GO" id="GO:0005886">
    <property type="term" value="C:plasma membrane"/>
    <property type="evidence" value="ECO:0007669"/>
    <property type="project" value="UniProtKB-SubCell"/>
</dbReference>
<keyword evidence="7 8" id="KW-0472">Membrane</keyword>
<keyword evidence="5 8" id="KW-1133">Transmembrane helix</keyword>
<dbReference type="InterPro" id="IPR003445">
    <property type="entry name" value="Cat_transpt"/>
</dbReference>
<evidence type="ECO:0000256" key="3">
    <source>
        <dbReference type="ARBA" id="ARBA00022475"/>
    </source>
</evidence>
<feature type="transmembrane region" description="Helical" evidence="8">
    <location>
        <begin position="233"/>
        <end position="251"/>
    </location>
</feature>
<dbReference type="Pfam" id="PF02386">
    <property type="entry name" value="TrkH"/>
    <property type="match status" value="2"/>
</dbReference>
<evidence type="ECO:0000256" key="8">
    <source>
        <dbReference type="SAM" id="Phobius"/>
    </source>
</evidence>
<protein>
    <submittedName>
        <fullName evidence="9">H(+)-transporting ATPase</fullName>
    </submittedName>
</protein>
<keyword evidence="6" id="KW-0406">Ion transport</keyword>
<organism evidence="9 10">
    <name type="scientific">Candidatus Gallimonas intestinavium</name>
    <dbReference type="NCBI Taxonomy" id="2838603"/>
    <lineage>
        <taxon>Bacteria</taxon>
        <taxon>Bacillati</taxon>
        <taxon>Bacillota</taxon>
        <taxon>Clostridia</taxon>
        <taxon>Candidatus Gallimonas</taxon>
    </lineage>
</organism>
<feature type="transmembrane region" description="Helical" evidence="8">
    <location>
        <begin position="81"/>
        <end position="108"/>
    </location>
</feature>
<keyword evidence="4 8" id="KW-0812">Transmembrane</keyword>
<evidence type="ECO:0000256" key="7">
    <source>
        <dbReference type="ARBA" id="ARBA00023136"/>
    </source>
</evidence>
<evidence type="ECO:0000256" key="1">
    <source>
        <dbReference type="ARBA" id="ARBA00004651"/>
    </source>
</evidence>
<evidence type="ECO:0000256" key="4">
    <source>
        <dbReference type="ARBA" id="ARBA00022692"/>
    </source>
</evidence>
<feature type="transmembrane region" description="Helical" evidence="8">
    <location>
        <begin position="15"/>
        <end position="39"/>
    </location>
</feature>
<feature type="transmembrane region" description="Helical" evidence="8">
    <location>
        <begin position="161"/>
        <end position="183"/>
    </location>
</feature>
<feature type="transmembrane region" description="Helical" evidence="8">
    <location>
        <begin position="128"/>
        <end position="149"/>
    </location>
</feature>
<reference evidence="9" key="2">
    <citation type="submission" date="2021-04" db="EMBL/GenBank/DDBJ databases">
        <authorList>
            <person name="Gilroy R."/>
        </authorList>
    </citation>
    <scope>NUCLEOTIDE SEQUENCE</scope>
    <source>
        <strain evidence="9">ChiW7-2402</strain>
    </source>
</reference>
<dbReference type="EMBL" id="DXBB01000006">
    <property type="protein sequence ID" value="HIZ72031.1"/>
    <property type="molecule type" value="Genomic_DNA"/>
</dbReference>
<comment type="subcellular location">
    <subcellularLocation>
        <location evidence="1">Cell membrane</location>
        <topology evidence="1">Multi-pass membrane protein</topology>
    </subcellularLocation>
</comment>
<comment type="caution">
    <text evidence="9">The sequence shown here is derived from an EMBL/GenBank/DDBJ whole genome shotgun (WGS) entry which is preliminary data.</text>
</comment>
<keyword evidence="3" id="KW-1003">Cell membrane</keyword>
<proteinExistence type="predicted"/>
<accession>A0A9D2G4D9</accession>
<evidence type="ECO:0000313" key="9">
    <source>
        <dbReference type="EMBL" id="HIZ72031.1"/>
    </source>
</evidence>
<dbReference type="AlphaFoldDB" id="A0A9D2G4D9"/>
<evidence type="ECO:0000256" key="5">
    <source>
        <dbReference type="ARBA" id="ARBA00022989"/>
    </source>
</evidence>
<keyword evidence="2" id="KW-0813">Transport</keyword>
<dbReference type="PANTHER" id="PTHR32024:SF1">
    <property type="entry name" value="KTR SYSTEM POTASSIUM UPTAKE PROTEIN B"/>
    <property type="match status" value="1"/>
</dbReference>
<feature type="transmembrane region" description="Helical" evidence="8">
    <location>
        <begin position="45"/>
        <end position="69"/>
    </location>
</feature>
<feature type="transmembrane region" description="Helical" evidence="8">
    <location>
        <begin position="292"/>
        <end position="322"/>
    </location>
</feature>
<gene>
    <name evidence="9" type="ORF">H9964_00455</name>
</gene>
<evidence type="ECO:0000256" key="2">
    <source>
        <dbReference type="ARBA" id="ARBA00022448"/>
    </source>
</evidence>
<evidence type="ECO:0000313" key="10">
    <source>
        <dbReference type="Proteomes" id="UP000824102"/>
    </source>
</evidence>
<reference evidence="9" key="1">
    <citation type="journal article" date="2021" name="PeerJ">
        <title>Extensive microbial diversity within the chicken gut microbiome revealed by metagenomics and culture.</title>
        <authorList>
            <person name="Gilroy R."/>
            <person name="Ravi A."/>
            <person name="Getino M."/>
            <person name="Pursley I."/>
            <person name="Horton D.L."/>
            <person name="Alikhan N.F."/>
            <person name="Baker D."/>
            <person name="Gharbi K."/>
            <person name="Hall N."/>
            <person name="Watson M."/>
            <person name="Adriaenssens E.M."/>
            <person name="Foster-Nyarko E."/>
            <person name="Jarju S."/>
            <person name="Secka A."/>
            <person name="Antonio M."/>
            <person name="Oren A."/>
            <person name="Chaudhuri R.R."/>
            <person name="La Ragione R."/>
            <person name="Hildebrand F."/>
            <person name="Pallen M.J."/>
        </authorList>
    </citation>
    <scope>NUCLEOTIDE SEQUENCE</scope>
    <source>
        <strain evidence="9">ChiW7-2402</strain>
    </source>
</reference>
<feature type="transmembrane region" description="Helical" evidence="8">
    <location>
        <begin position="343"/>
        <end position="364"/>
    </location>
</feature>
<dbReference type="Proteomes" id="UP000824102">
    <property type="component" value="Unassembled WGS sequence"/>
</dbReference>
<feature type="transmembrane region" description="Helical" evidence="8">
    <location>
        <begin position="195"/>
        <end position="213"/>
    </location>
</feature>